<evidence type="ECO:0000256" key="12">
    <source>
        <dbReference type="ARBA" id="ARBA00022692"/>
    </source>
</evidence>
<dbReference type="GO" id="GO:0103015">
    <property type="term" value="F:4-amino-4-deoxy-L-arabinose transferase activity"/>
    <property type="evidence" value="ECO:0007669"/>
    <property type="project" value="UniProtKB-EC"/>
</dbReference>
<evidence type="ECO:0000256" key="3">
    <source>
        <dbReference type="ARBA" id="ARBA00010814"/>
    </source>
</evidence>
<keyword evidence="15 19" id="KW-0443">Lipid metabolism</keyword>
<evidence type="ECO:0000256" key="2">
    <source>
        <dbReference type="ARBA" id="ARBA00005200"/>
    </source>
</evidence>
<dbReference type="PANTHER" id="PTHR33908:SF3">
    <property type="entry name" value="UNDECAPRENYL PHOSPHATE-ALPHA-4-AMINO-4-DEOXY-L-ARABINOSE ARABINOSYL TRANSFERASE"/>
    <property type="match status" value="1"/>
</dbReference>
<accession>A0A077N6V5</accession>
<evidence type="ECO:0000256" key="11">
    <source>
        <dbReference type="ARBA" id="ARBA00022679"/>
    </source>
</evidence>
<evidence type="ECO:0000256" key="19">
    <source>
        <dbReference type="HAMAP-Rule" id="MF_01165"/>
    </source>
</evidence>
<organism evidence="21">
    <name type="scientific">Xenorhabdus bovienii str. puntauvense</name>
    <dbReference type="NCBI Taxonomy" id="1398201"/>
    <lineage>
        <taxon>Bacteria</taxon>
        <taxon>Pseudomonadati</taxon>
        <taxon>Pseudomonadota</taxon>
        <taxon>Gammaproteobacteria</taxon>
        <taxon>Enterobacterales</taxon>
        <taxon>Morganellaceae</taxon>
        <taxon>Xenorhabdus</taxon>
    </lineage>
</organism>
<dbReference type="HOGENOM" id="CLU_019200_2_1_6"/>
<feature type="transmembrane region" description="Helical" evidence="19">
    <location>
        <begin position="296"/>
        <end position="313"/>
    </location>
</feature>
<dbReference type="GO" id="GO:0009245">
    <property type="term" value="P:lipid A biosynthetic process"/>
    <property type="evidence" value="ECO:0007669"/>
    <property type="project" value="UniProtKB-UniRule"/>
</dbReference>
<feature type="domain" description="ArnT-like N-terminal" evidence="20">
    <location>
        <begin position="11"/>
        <end position="241"/>
    </location>
</feature>
<keyword evidence="6 19" id="KW-1003">Cell membrane</keyword>
<evidence type="ECO:0000256" key="6">
    <source>
        <dbReference type="ARBA" id="ARBA00022475"/>
    </source>
</evidence>
<evidence type="ECO:0000313" key="21">
    <source>
        <dbReference type="EMBL" id="CDG97976.1"/>
    </source>
</evidence>
<feature type="transmembrane region" description="Helical" evidence="19">
    <location>
        <begin position="385"/>
        <end position="404"/>
    </location>
</feature>
<dbReference type="Pfam" id="PF02366">
    <property type="entry name" value="PMT"/>
    <property type="match status" value="1"/>
</dbReference>
<dbReference type="GO" id="GO:0010041">
    <property type="term" value="P:response to iron(III) ion"/>
    <property type="evidence" value="ECO:0007669"/>
    <property type="project" value="TreeGrafter"/>
</dbReference>
<evidence type="ECO:0000256" key="8">
    <source>
        <dbReference type="ARBA" id="ARBA00022519"/>
    </source>
</evidence>
<gene>
    <name evidence="21" type="primary">pbgE</name>
    <name evidence="19" type="synonym">arnT</name>
    <name evidence="21" type="ORF">XBP1_2890006</name>
</gene>
<keyword evidence="10 19" id="KW-0328">Glycosyltransferase</keyword>
<keyword evidence="7 19" id="KW-0444">Lipid biosynthesis</keyword>
<evidence type="ECO:0000259" key="20">
    <source>
        <dbReference type="Pfam" id="PF02366"/>
    </source>
</evidence>
<keyword evidence="11 19" id="KW-0808">Transferase</keyword>
<evidence type="ECO:0000256" key="16">
    <source>
        <dbReference type="ARBA" id="ARBA00023136"/>
    </source>
</evidence>
<keyword evidence="8" id="KW-0997">Cell inner membrane</keyword>
<dbReference type="GO" id="GO:0009103">
    <property type="term" value="P:lipopolysaccharide biosynthetic process"/>
    <property type="evidence" value="ECO:0007669"/>
    <property type="project" value="UniProtKB-KW"/>
</dbReference>
<feature type="transmembrane region" description="Helical" evidence="19">
    <location>
        <begin position="211"/>
        <end position="232"/>
    </location>
</feature>
<evidence type="ECO:0000256" key="14">
    <source>
        <dbReference type="ARBA" id="ARBA00022989"/>
    </source>
</evidence>
<dbReference type="NCBIfam" id="NF009784">
    <property type="entry name" value="PRK13279.1"/>
    <property type="match status" value="1"/>
</dbReference>
<evidence type="ECO:0000256" key="15">
    <source>
        <dbReference type="ARBA" id="ARBA00023098"/>
    </source>
</evidence>
<feature type="transmembrane region" description="Helical" evidence="19">
    <location>
        <begin position="115"/>
        <end position="138"/>
    </location>
</feature>
<evidence type="ECO:0000256" key="13">
    <source>
        <dbReference type="ARBA" id="ARBA00022985"/>
    </source>
</evidence>
<comment type="pathway">
    <text evidence="2 19">Lipopolysaccharide metabolism; 4-amino-4-deoxy-beta-L-arabinose-lipid A biosynthesis.</text>
</comment>
<comment type="subcellular location">
    <subcellularLocation>
        <location evidence="1">Cell inner membrane</location>
        <topology evidence="1">Multi-pass membrane protein</topology>
    </subcellularLocation>
    <subcellularLocation>
        <location evidence="19">Cell membrane</location>
        <topology evidence="19">Multi-pass membrane protein</topology>
    </subcellularLocation>
</comment>
<feature type="transmembrane region" description="Helical" evidence="19">
    <location>
        <begin position="352"/>
        <end position="373"/>
    </location>
</feature>
<proteinExistence type="inferred from homology"/>
<sequence>MLNSWASRVGAFLMALFFILTYLLPLNGRLLWQPDETRYAEISREMLQRGDWIVPYFFDIRYFEKPVAGYWFNNISQWIFGDNNFAVRFGSVFSTLLSAFLLYRLAMMMWQNRQIAFVSSLIYISMFIVFSIGSYSVLDPMFSLWVTAGIVSCYWALKAGSTRERMLALSALGLACGMAFMTKGFLALALPVISMIPITIYQKRFWEMVRFGPLAVIFAILISLPWVIAIALREPDYWHYFFWVEHIQRFASDKAQHIAPMWYYLPILVLGVLPWLGLLPGSLMKSWKEKKSHPEMFFLLCWFIIPFVFFSIAKGKLPTYVLPFIGPLALMMAKYSIDCVSNGNMKALKMNGLVNVLFGIIAILVLLVMQTLLNRPFYQPSEWPKWVLGTVAFGAWGIIGYLCFIHNGKRWMWAAACSLVLSLTFGSALPNRTIDSKLPQSFIRQNVQELADSKYILSEAVGLGAAVAWELKRSDIYMFDRTGELEYGLAYPDSQYRYVAQEKFPTWLEKARKEGQVAIVFLLSSKGGLPELPKPDLVRRSDRFVLVIYKKQS</sequence>
<dbReference type="InterPro" id="IPR022839">
    <property type="entry name" value="ArnT"/>
</dbReference>
<comment type="similarity">
    <text evidence="3 19">Belongs to the glycosyltransferase 83 family.</text>
</comment>
<feature type="transmembrane region" description="Helical" evidence="19">
    <location>
        <begin position="319"/>
        <end position="340"/>
    </location>
</feature>
<dbReference type="PANTHER" id="PTHR33908">
    <property type="entry name" value="MANNOSYLTRANSFERASE YKCB-RELATED"/>
    <property type="match status" value="1"/>
</dbReference>
<evidence type="ECO:0000256" key="10">
    <source>
        <dbReference type="ARBA" id="ARBA00022676"/>
    </source>
</evidence>
<evidence type="ECO:0000256" key="4">
    <source>
        <dbReference type="ARBA" id="ARBA00012056"/>
    </source>
</evidence>
<evidence type="ECO:0000256" key="5">
    <source>
        <dbReference type="ARBA" id="ARBA00015532"/>
    </source>
</evidence>
<dbReference type="InterPro" id="IPR003342">
    <property type="entry name" value="ArnT-like_N"/>
</dbReference>
<dbReference type="RefSeq" id="WP_038206248.1">
    <property type="nucleotide sequence ID" value="NZ_CAWLWN010000245.1"/>
</dbReference>
<evidence type="ECO:0000256" key="18">
    <source>
        <dbReference type="ARBA" id="ARBA00034054"/>
    </source>
</evidence>
<dbReference type="GO" id="GO:0006493">
    <property type="term" value="P:protein O-linked glycosylation"/>
    <property type="evidence" value="ECO:0007669"/>
    <property type="project" value="InterPro"/>
</dbReference>
<evidence type="ECO:0000256" key="17">
    <source>
        <dbReference type="ARBA" id="ARBA00025446"/>
    </source>
</evidence>
<feature type="transmembrane region" description="Helical" evidence="19">
    <location>
        <begin position="262"/>
        <end position="284"/>
    </location>
</feature>
<feature type="transmembrane region" description="Helical" evidence="19">
    <location>
        <begin position="5"/>
        <end position="24"/>
    </location>
</feature>
<dbReference type="HAMAP" id="MF_01165">
    <property type="entry name" value="ArnT_transfer"/>
    <property type="match status" value="1"/>
</dbReference>
<feature type="transmembrane region" description="Helical" evidence="19">
    <location>
        <begin position="85"/>
        <end position="103"/>
    </location>
</feature>
<keyword evidence="13 19" id="KW-0448">Lipopolysaccharide biosynthesis</keyword>
<evidence type="ECO:0000256" key="7">
    <source>
        <dbReference type="ARBA" id="ARBA00022516"/>
    </source>
</evidence>
<dbReference type="AlphaFoldDB" id="A0A077N6V5"/>
<dbReference type="UniPathway" id="UPA00037"/>
<reference evidence="21" key="1">
    <citation type="submission" date="2013-07" db="EMBL/GenBank/DDBJ databases">
        <title>Sub-species coevolution in mutualistic symbiosis.</title>
        <authorList>
            <person name="Murfin K."/>
            <person name="Klassen J."/>
            <person name="Lee M."/>
            <person name="Forst S."/>
            <person name="Stock P."/>
            <person name="Goodrich-Blair H."/>
        </authorList>
    </citation>
    <scope>NUCLEOTIDE SEQUENCE [LARGE SCALE GENOMIC DNA]</scope>
    <source>
        <strain evidence="21">Puntauvense</strain>
    </source>
</reference>
<feature type="transmembrane region" description="Helical" evidence="19">
    <location>
        <begin position="167"/>
        <end position="190"/>
    </location>
</feature>
<comment type="catalytic activity">
    <reaction evidence="18 19">
        <text>4-amino-4-deoxy-alpha-L-arabinopyranosyl di-trans,octa-cis-undecaprenyl phosphate + lipid IVA = lipid IIA + di-trans,octa-cis-undecaprenyl phosphate.</text>
        <dbReference type="EC" id="2.4.2.43"/>
    </reaction>
</comment>
<keyword evidence="16 19" id="KW-0472">Membrane</keyword>
<comment type="caution">
    <text evidence="21">The sequence shown here is derived from an EMBL/GenBank/DDBJ whole genome shotgun (WGS) entry which is preliminary data.</text>
</comment>
<keyword evidence="9 19" id="KW-0441">Lipid A biosynthesis</keyword>
<keyword evidence="14 19" id="KW-1133">Transmembrane helix</keyword>
<keyword evidence="12 19" id="KW-0812">Transmembrane</keyword>
<evidence type="ECO:0000256" key="9">
    <source>
        <dbReference type="ARBA" id="ARBA00022556"/>
    </source>
</evidence>
<protein>
    <recommendedName>
        <fullName evidence="5 19">Undecaprenyl phosphate-alpha-4-amino-4-deoxy-L-arabinose arabinosyl transferase</fullName>
        <ecNumber evidence="4 19">2.4.2.43</ecNumber>
    </recommendedName>
    <alternativeName>
        <fullName evidence="19">4-amino-4-deoxy-L-arabinose lipid A transferase</fullName>
    </alternativeName>
    <alternativeName>
        <fullName evidence="19">Lipid IV(A) 4-amino-4-deoxy-L-arabinosyltransferase</fullName>
    </alternativeName>
    <alternativeName>
        <fullName evidence="19">Undecaprenyl phosphate-alpha-L-Ara4N transferase</fullName>
    </alternativeName>
</protein>
<evidence type="ECO:0000256" key="1">
    <source>
        <dbReference type="ARBA" id="ARBA00004429"/>
    </source>
</evidence>
<dbReference type="GO" id="GO:0005886">
    <property type="term" value="C:plasma membrane"/>
    <property type="evidence" value="ECO:0007669"/>
    <property type="project" value="UniProtKB-SubCell"/>
</dbReference>
<comment type="function">
    <text evidence="17 19">Catalyzes the transfer of the L-Ara4N moiety of the glycolipid undecaprenyl phosphate-alpha-L-Ara4N to lipid A. The modified arabinose is attached to lipid A and is required for resistance to polymyxin and cationic antimicrobial peptides.</text>
</comment>
<dbReference type="InterPro" id="IPR050297">
    <property type="entry name" value="LipidA_mod_glycosyltrf_83"/>
</dbReference>
<dbReference type="Proteomes" id="UP000028511">
    <property type="component" value="Unassembled WGS sequence"/>
</dbReference>
<dbReference type="EMBL" id="CBSW010000211">
    <property type="protein sequence ID" value="CDG97976.1"/>
    <property type="molecule type" value="Genomic_DNA"/>
</dbReference>
<dbReference type="EC" id="2.4.2.43" evidence="4 19"/>
<name>A0A077N6V5_XENBV</name>
<dbReference type="GO" id="GO:0000030">
    <property type="term" value="F:mannosyltransferase activity"/>
    <property type="evidence" value="ECO:0007669"/>
    <property type="project" value="InterPro"/>
</dbReference>